<organism evidence="2 3">
    <name type="scientific">Paracoccus fistulariae</name>
    <dbReference type="NCBI Taxonomy" id="658446"/>
    <lineage>
        <taxon>Bacteria</taxon>
        <taxon>Pseudomonadati</taxon>
        <taxon>Pseudomonadota</taxon>
        <taxon>Alphaproteobacteria</taxon>
        <taxon>Rhodobacterales</taxon>
        <taxon>Paracoccaceae</taxon>
        <taxon>Paracoccus</taxon>
    </lineage>
</organism>
<proteinExistence type="predicted"/>
<feature type="chain" id="PRO_5045897792" evidence="1">
    <location>
        <begin position="22"/>
        <end position="176"/>
    </location>
</feature>
<accession>A0ABY7SNP5</accession>
<evidence type="ECO:0000313" key="2">
    <source>
        <dbReference type="EMBL" id="WCR07657.1"/>
    </source>
</evidence>
<reference evidence="2 3" key="1">
    <citation type="submission" date="2021-01" db="EMBL/GenBank/DDBJ databases">
        <title>Biogeographic distribution of Paracoccus.</title>
        <authorList>
            <person name="Hollensteiner J."/>
            <person name="Leineberger J."/>
            <person name="Brinkhoff T."/>
            <person name="Daniel R."/>
        </authorList>
    </citation>
    <scope>NUCLEOTIDE SEQUENCE [LARGE SCALE GENOMIC DNA]</scope>
    <source>
        <strain evidence="2 3">KCTC 22803</strain>
    </source>
</reference>
<dbReference type="EMBL" id="CP067136">
    <property type="protein sequence ID" value="WCR07657.1"/>
    <property type="molecule type" value="Genomic_DNA"/>
</dbReference>
<feature type="signal peptide" evidence="1">
    <location>
        <begin position="1"/>
        <end position="21"/>
    </location>
</feature>
<name>A0ABY7SNP5_9RHOB</name>
<dbReference type="RefSeq" id="WP_271884814.1">
    <property type="nucleotide sequence ID" value="NZ_CP067136.1"/>
</dbReference>
<keyword evidence="1" id="KW-0732">Signal</keyword>
<protein>
    <submittedName>
        <fullName evidence="2">Uncharacterized protein</fullName>
    </submittedName>
</protein>
<dbReference type="Proteomes" id="UP001219349">
    <property type="component" value="Chromosome"/>
</dbReference>
<evidence type="ECO:0000313" key="3">
    <source>
        <dbReference type="Proteomes" id="UP001219349"/>
    </source>
</evidence>
<gene>
    <name evidence="2" type="ORF">JHX87_02065</name>
</gene>
<evidence type="ECO:0000256" key="1">
    <source>
        <dbReference type="SAM" id="SignalP"/>
    </source>
</evidence>
<sequence>MHFRHIILALSLGTMASAAWAESGVISKQGSGFAVYGEVENYTIYANAERMTCLAEAVDAAGTVVQMGLNKDRDLGYIGVFTQADIYGGDAPKDAPLVITVNGNVYTGEGEMETKRLARGYHGGYILANNPNFVADIENGEAMIAFSDRGDGIVVDLTGTKKAIEEASACTASLNS</sequence>
<keyword evidence="3" id="KW-1185">Reference proteome</keyword>